<dbReference type="GO" id="GO:0022857">
    <property type="term" value="F:transmembrane transporter activity"/>
    <property type="evidence" value="ECO:0007669"/>
    <property type="project" value="InterPro"/>
</dbReference>
<keyword evidence="2" id="KW-0813">Transport</keyword>
<keyword evidence="4 7" id="KW-1133">Transmembrane helix</keyword>
<dbReference type="Gramene" id="Kaladp0055s0261.1.v1.1">
    <property type="protein sequence ID" value="Kaladp0055s0261.1.v1.1"/>
    <property type="gene ID" value="Kaladp0055s0261.v1.1"/>
</dbReference>
<feature type="compositionally biased region" description="Polar residues" evidence="6">
    <location>
        <begin position="445"/>
        <end position="454"/>
    </location>
</feature>
<feature type="transmembrane region" description="Helical" evidence="7">
    <location>
        <begin position="173"/>
        <end position="191"/>
    </location>
</feature>
<reference evidence="8" key="1">
    <citation type="submission" date="2021-01" db="UniProtKB">
        <authorList>
            <consortium name="EnsemblPlants"/>
        </authorList>
    </citation>
    <scope>IDENTIFICATION</scope>
</reference>
<dbReference type="EnsemblPlants" id="Kaladp0055s0261.1.v1.1">
    <property type="protein sequence ID" value="Kaladp0055s0261.1.v1.1"/>
    <property type="gene ID" value="Kaladp0055s0261.v1.1"/>
</dbReference>
<name>A0A7N0U6Y7_KALFE</name>
<dbReference type="Pfam" id="PF07690">
    <property type="entry name" value="MFS_1"/>
    <property type="match status" value="1"/>
</dbReference>
<evidence type="ECO:0000256" key="1">
    <source>
        <dbReference type="ARBA" id="ARBA00004141"/>
    </source>
</evidence>
<dbReference type="PANTHER" id="PTHR23504">
    <property type="entry name" value="MAJOR FACILITATOR SUPERFAMILY DOMAIN-CONTAINING PROTEIN 10"/>
    <property type="match status" value="1"/>
</dbReference>
<sequence>MSPCLLFALEEMSAPWPYTSPASNKRFSVMLRPQMEHWSAILRCLSLSPFWRGVWFMQVIGLGMAWFTPLIGNLSDQYGRKALLTLPVTAAIIPLAILAYSRATNFFYAYFAFRTVTDMVGFASINCLALAFLADNTRADKRASAFGILSGVSTAAFVCATVSARFLPETQTFQVGAIVSIASAVYMRIFLKDTKLEKDGEHLPLLSQTNVDHQDVESSKQVQNSEKIPSVLDIVSLFRDRKIVSQAAVVVFFSSLVDCGMQYSILYYLKARFHFNKDQFADVFLIGSLAGTVSLLFVMPLLVEAIGAEKLLSFSLLYGFISWGIYSLSWSPWVPYALALSFFFTYLPGPCIRSIVSKQVGSHEQGKVQGCISGISSLTAVVAPLVFSPLTALFLSEQAPFYYPGFSILCIGSMNLIAFIQSLMIRSDPCTAISNSSSDNPSNVVGASTATEET</sequence>
<evidence type="ECO:0000256" key="4">
    <source>
        <dbReference type="ARBA" id="ARBA00022989"/>
    </source>
</evidence>
<evidence type="ECO:0008006" key="10">
    <source>
        <dbReference type="Google" id="ProtNLM"/>
    </source>
</evidence>
<feature type="transmembrane region" description="Helical" evidence="7">
    <location>
        <begin position="311"/>
        <end position="330"/>
    </location>
</feature>
<evidence type="ECO:0000256" key="3">
    <source>
        <dbReference type="ARBA" id="ARBA00022692"/>
    </source>
</evidence>
<feature type="transmembrane region" description="Helical" evidence="7">
    <location>
        <begin position="280"/>
        <end position="299"/>
    </location>
</feature>
<feature type="region of interest" description="Disordered" evidence="6">
    <location>
        <begin position="434"/>
        <end position="454"/>
    </location>
</feature>
<feature type="transmembrane region" description="Helical" evidence="7">
    <location>
        <begin position="145"/>
        <end position="167"/>
    </location>
</feature>
<dbReference type="Gene3D" id="1.20.1250.20">
    <property type="entry name" value="MFS general substrate transporter like domains"/>
    <property type="match status" value="1"/>
</dbReference>
<accession>A0A7N0U6Y7</accession>
<dbReference type="InterPro" id="IPR036259">
    <property type="entry name" value="MFS_trans_sf"/>
</dbReference>
<protein>
    <recommendedName>
        <fullName evidence="10">Major facilitator superfamily (MFS) profile domain-containing protein</fullName>
    </recommendedName>
</protein>
<dbReference type="Proteomes" id="UP000594263">
    <property type="component" value="Unplaced"/>
</dbReference>
<keyword evidence="9" id="KW-1185">Reference proteome</keyword>
<dbReference type="PANTHER" id="PTHR23504:SF95">
    <property type="entry name" value="MAJOR FACILITATOR SUPERFAMILY PROTEIN"/>
    <property type="match status" value="1"/>
</dbReference>
<dbReference type="InterPro" id="IPR011701">
    <property type="entry name" value="MFS"/>
</dbReference>
<comment type="subcellular location">
    <subcellularLocation>
        <location evidence="1">Membrane</location>
        <topology evidence="1">Multi-pass membrane protein</topology>
    </subcellularLocation>
</comment>
<evidence type="ECO:0000256" key="6">
    <source>
        <dbReference type="SAM" id="MobiDB-lite"/>
    </source>
</evidence>
<dbReference type="GO" id="GO:0016020">
    <property type="term" value="C:membrane"/>
    <property type="evidence" value="ECO:0007669"/>
    <property type="project" value="UniProtKB-SubCell"/>
</dbReference>
<feature type="transmembrane region" description="Helical" evidence="7">
    <location>
        <begin position="368"/>
        <end position="395"/>
    </location>
</feature>
<proteinExistence type="predicted"/>
<dbReference type="SUPFAM" id="SSF103473">
    <property type="entry name" value="MFS general substrate transporter"/>
    <property type="match status" value="1"/>
</dbReference>
<keyword evidence="5 7" id="KW-0472">Membrane</keyword>
<evidence type="ECO:0000256" key="5">
    <source>
        <dbReference type="ARBA" id="ARBA00023136"/>
    </source>
</evidence>
<organism evidence="8 9">
    <name type="scientific">Kalanchoe fedtschenkoi</name>
    <name type="common">Lavender scallops</name>
    <name type="synonym">South American air plant</name>
    <dbReference type="NCBI Taxonomy" id="63787"/>
    <lineage>
        <taxon>Eukaryota</taxon>
        <taxon>Viridiplantae</taxon>
        <taxon>Streptophyta</taxon>
        <taxon>Embryophyta</taxon>
        <taxon>Tracheophyta</taxon>
        <taxon>Spermatophyta</taxon>
        <taxon>Magnoliopsida</taxon>
        <taxon>eudicotyledons</taxon>
        <taxon>Gunneridae</taxon>
        <taxon>Pentapetalae</taxon>
        <taxon>Saxifragales</taxon>
        <taxon>Crassulaceae</taxon>
        <taxon>Kalanchoe</taxon>
    </lineage>
</organism>
<feature type="transmembrane region" description="Helical" evidence="7">
    <location>
        <begin position="247"/>
        <end position="268"/>
    </location>
</feature>
<feature type="transmembrane region" description="Helical" evidence="7">
    <location>
        <begin position="55"/>
        <end position="75"/>
    </location>
</feature>
<evidence type="ECO:0000313" key="8">
    <source>
        <dbReference type="EnsemblPlants" id="Kaladp0055s0261.1.v1.1"/>
    </source>
</evidence>
<evidence type="ECO:0000313" key="9">
    <source>
        <dbReference type="Proteomes" id="UP000594263"/>
    </source>
</evidence>
<feature type="transmembrane region" description="Helical" evidence="7">
    <location>
        <begin position="401"/>
        <end position="420"/>
    </location>
</feature>
<feature type="transmembrane region" description="Helical" evidence="7">
    <location>
        <begin position="107"/>
        <end position="133"/>
    </location>
</feature>
<dbReference type="AlphaFoldDB" id="A0A7N0U6Y7"/>
<evidence type="ECO:0000256" key="7">
    <source>
        <dbReference type="SAM" id="Phobius"/>
    </source>
</evidence>
<keyword evidence="3 7" id="KW-0812">Transmembrane</keyword>
<feature type="compositionally biased region" description="Low complexity" evidence="6">
    <location>
        <begin position="434"/>
        <end position="443"/>
    </location>
</feature>
<feature type="transmembrane region" description="Helical" evidence="7">
    <location>
        <begin position="336"/>
        <end position="356"/>
    </location>
</feature>
<dbReference type="CDD" id="cd17330">
    <property type="entry name" value="MFS_SLC46_TetA_like"/>
    <property type="match status" value="1"/>
</dbReference>
<evidence type="ECO:0000256" key="2">
    <source>
        <dbReference type="ARBA" id="ARBA00022448"/>
    </source>
</evidence>
<feature type="transmembrane region" description="Helical" evidence="7">
    <location>
        <begin position="82"/>
        <end position="101"/>
    </location>
</feature>